<dbReference type="EMBL" id="CP047591">
    <property type="protein sequence ID" value="QHI72594.1"/>
    <property type="molecule type" value="Genomic_DNA"/>
</dbReference>
<sequence>MKNSTKYFVFNKEADYRKGILQNISVDGAAIKIEDLDSGKPSVFYSRVLDSLERGTLWHRILIRSKSLGDASIKFTFYASDSRTVAIDHVNLDIEELLNQEEVSQEEKERILQPLETGWVFNPEDMLLRGAKGRFFWFKLELFGMGDESPEIHHIKIYLQKENWISYLPEIYQEDKKSKNFLERYLSIFQSIYEEMEEKINNIAESFEPDLVSGELLEWLAEWLAIDDIYVWNETQLRFLVKNSIRFYKYRGTRQCISDMVELYIGQKPYIIENYQLESYLENDSSANLLHGLYGDTNYQFTVIVPENCVPTTKEYKTILKIISSAKPAHVEANLVVLKPYIFLDKYSYLGMNSVLGQYRPANLDGFTALPFSSIAEKNILQDNSLTWNVEKESET</sequence>
<dbReference type="AlphaFoldDB" id="A0A6P1MJ04"/>
<accession>A0A6P1MJ04</accession>
<evidence type="ECO:0000313" key="2">
    <source>
        <dbReference type="Proteomes" id="UP000463883"/>
    </source>
</evidence>
<dbReference type="KEGG" id="amic:Ami3637_09450"/>
<dbReference type="Proteomes" id="UP000463883">
    <property type="component" value="Chromosome"/>
</dbReference>
<organism evidence="1 2">
    <name type="scientific">Aminipila terrae</name>
    <dbReference type="NCBI Taxonomy" id="2697030"/>
    <lineage>
        <taxon>Bacteria</taxon>
        <taxon>Bacillati</taxon>
        <taxon>Bacillota</taxon>
        <taxon>Clostridia</taxon>
        <taxon>Peptostreptococcales</taxon>
        <taxon>Anaerovoracaceae</taxon>
        <taxon>Aminipila</taxon>
    </lineage>
</organism>
<gene>
    <name evidence="1" type="ORF">Ami3637_09450</name>
</gene>
<name>A0A6P1MJ04_9FIRM</name>
<keyword evidence="2" id="KW-1185">Reference proteome</keyword>
<evidence type="ECO:0000313" key="1">
    <source>
        <dbReference type="EMBL" id="QHI72594.1"/>
    </source>
</evidence>
<dbReference type="RefSeq" id="WP_162362362.1">
    <property type="nucleotide sequence ID" value="NZ_CP047591.1"/>
</dbReference>
<dbReference type="Pfam" id="PF09684">
    <property type="entry name" value="Tail_P2_I"/>
    <property type="match status" value="1"/>
</dbReference>
<dbReference type="NCBIfam" id="TIGR02242">
    <property type="entry name" value="tail_TIGR02242"/>
    <property type="match status" value="1"/>
</dbReference>
<proteinExistence type="predicted"/>
<dbReference type="InterPro" id="IPR006521">
    <property type="entry name" value="Tail_protein_I"/>
</dbReference>
<protein>
    <recommendedName>
        <fullName evidence="3">Phage tail protein</fullName>
    </recommendedName>
</protein>
<evidence type="ECO:0008006" key="3">
    <source>
        <dbReference type="Google" id="ProtNLM"/>
    </source>
</evidence>
<dbReference type="InterPro" id="IPR011748">
    <property type="entry name" value="Unchr_phage_tail-like"/>
</dbReference>
<reference evidence="1 2" key="1">
    <citation type="submission" date="2020-01" db="EMBL/GenBank/DDBJ databases">
        <title>Genomic analysis of Aminipila sp. CBA3637.</title>
        <authorList>
            <person name="Kim Y.B."/>
            <person name="Roh S.W."/>
        </authorList>
    </citation>
    <scope>NUCLEOTIDE SEQUENCE [LARGE SCALE GENOMIC DNA]</scope>
    <source>
        <strain evidence="1 2">CBA3637</strain>
    </source>
</reference>